<reference evidence="4 5" key="1">
    <citation type="submission" date="2016-03" db="EMBL/GenBank/DDBJ databases">
        <title>Comparative genomics of Pseudogymnoascus destructans, the fungus causing white-nose syndrome of bats.</title>
        <authorList>
            <person name="Palmer J.M."/>
            <person name="Drees K.P."/>
            <person name="Foster J.T."/>
            <person name="Lindner D.L."/>
        </authorList>
    </citation>
    <scope>NUCLEOTIDE SEQUENCE [LARGE SCALE GENOMIC DNA]</scope>
    <source>
        <strain evidence="4 5">UAMH 10579</strain>
    </source>
</reference>
<dbReference type="SMART" id="SM00177">
    <property type="entry name" value="ARF"/>
    <property type="match status" value="1"/>
</dbReference>
<dbReference type="InterPro" id="IPR006689">
    <property type="entry name" value="Small_GTPase_ARF/SAR"/>
</dbReference>
<dbReference type="GO" id="GO:0005525">
    <property type="term" value="F:GTP binding"/>
    <property type="evidence" value="ECO:0007669"/>
    <property type="project" value="UniProtKB-KW"/>
</dbReference>
<dbReference type="Pfam" id="PF00025">
    <property type="entry name" value="Arf"/>
    <property type="match status" value="1"/>
</dbReference>
<dbReference type="Gene3D" id="3.40.50.300">
    <property type="entry name" value="P-loop containing nucleotide triphosphate hydrolases"/>
    <property type="match status" value="1"/>
</dbReference>
<dbReference type="Proteomes" id="UP000091956">
    <property type="component" value="Unassembled WGS sequence"/>
</dbReference>
<keyword evidence="2 3" id="KW-0342">GTP-binding</keyword>
<keyword evidence="1 3" id="KW-0547">Nucleotide-binding</keyword>
<accession>A0A1B8GXV3</accession>
<keyword evidence="5" id="KW-1185">Reference proteome</keyword>
<feature type="binding site" evidence="3">
    <location>
        <position position="112"/>
    </location>
    <ligand>
        <name>GTP</name>
        <dbReference type="ChEBI" id="CHEBI:37565"/>
    </ligand>
</feature>
<dbReference type="InterPro" id="IPR027417">
    <property type="entry name" value="P-loop_NTPase"/>
</dbReference>
<proteinExistence type="predicted"/>
<dbReference type="EMBL" id="KV460208">
    <property type="protein sequence ID" value="OBU00664.2"/>
    <property type="molecule type" value="Genomic_DNA"/>
</dbReference>
<protein>
    <submittedName>
        <fullName evidence="4">Uncharacterized protein</fullName>
    </submittedName>
</protein>
<gene>
    <name evidence="4" type="ORF">VE01_01346</name>
</gene>
<dbReference type="AlphaFoldDB" id="A0A1B8GXV3"/>
<evidence type="ECO:0000256" key="1">
    <source>
        <dbReference type="ARBA" id="ARBA00022741"/>
    </source>
</evidence>
<evidence type="ECO:0000256" key="2">
    <source>
        <dbReference type="ARBA" id="ARBA00023134"/>
    </source>
</evidence>
<evidence type="ECO:0000256" key="3">
    <source>
        <dbReference type="PIRSR" id="PIRSR606689-1"/>
    </source>
</evidence>
<sequence length="232" mass="25664">MKFKRGKNLTIYNPARRQLNLPFHQMPFALEMAFTLAKFLTPILGPRRRRKIAIIGLYDAGVIDLLKRLCGTCDLVTKEDEDGRTWPRVHAGTKSSLKCDFNFVAVEVGGGGAPAADHLWTAAQFGEADGFIWVVNSADTCVLIEARVEMEKARKGRSLRGGLVQPGVNPKAPWLVLVDFKENPLSIAEATRQAELVTVDAGDDLDWTVHAVSITTSEGLREAMGWLYQKVK</sequence>
<dbReference type="RefSeq" id="XP_018134396.2">
    <property type="nucleotide sequence ID" value="XM_018270869.2"/>
</dbReference>
<dbReference type="GeneID" id="28834732"/>
<reference evidence="5" key="2">
    <citation type="journal article" date="2018" name="Nat. Commun.">
        <title>Extreme sensitivity to ultraviolet light in the fungal pathogen causing white-nose syndrome of bats.</title>
        <authorList>
            <person name="Palmer J.M."/>
            <person name="Drees K.P."/>
            <person name="Foster J.T."/>
            <person name="Lindner D.L."/>
        </authorList>
    </citation>
    <scope>NUCLEOTIDE SEQUENCE [LARGE SCALE GENOMIC DNA]</scope>
    <source>
        <strain evidence="5">UAMH 10579</strain>
    </source>
</reference>
<organism evidence="4 5">
    <name type="scientific">Pseudogymnoascus verrucosus</name>
    <dbReference type="NCBI Taxonomy" id="342668"/>
    <lineage>
        <taxon>Eukaryota</taxon>
        <taxon>Fungi</taxon>
        <taxon>Dikarya</taxon>
        <taxon>Ascomycota</taxon>
        <taxon>Pezizomycotina</taxon>
        <taxon>Leotiomycetes</taxon>
        <taxon>Thelebolales</taxon>
        <taxon>Thelebolaceae</taxon>
        <taxon>Pseudogymnoascus</taxon>
    </lineage>
</organism>
<name>A0A1B8GXV3_9PEZI</name>
<dbReference type="SUPFAM" id="SSF52540">
    <property type="entry name" value="P-loop containing nucleoside triphosphate hydrolases"/>
    <property type="match status" value="1"/>
</dbReference>
<dbReference type="GO" id="GO:0003924">
    <property type="term" value="F:GTPase activity"/>
    <property type="evidence" value="ECO:0007669"/>
    <property type="project" value="InterPro"/>
</dbReference>
<dbReference type="STRING" id="342668.A0A1B8GXV3"/>
<evidence type="ECO:0000313" key="4">
    <source>
        <dbReference type="EMBL" id="OBU00664.2"/>
    </source>
</evidence>
<evidence type="ECO:0000313" key="5">
    <source>
        <dbReference type="Proteomes" id="UP000091956"/>
    </source>
</evidence>